<evidence type="ECO:0000313" key="2">
    <source>
        <dbReference type="EMBL" id="VAW97819.1"/>
    </source>
</evidence>
<dbReference type="InterPro" id="IPR011990">
    <property type="entry name" value="TPR-like_helical_dom_sf"/>
</dbReference>
<accession>A0A3B1AHP0</accession>
<dbReference type="EMBL" id="UOFU01000132">
    <property type="protein sequence ID" value="VAW97819.1"/>
    <property type="molecule type" value="Genomic_DNA"/>
</dbReference>
<dbReference type="Pfam" id="PF08238">
    <property type="entry name" value="Sel1"/>
    <property type="match status" value="3"/>
</dbReference>
<feature type="region of interest" description="Disordered" evidence="1">
    <location>
        <begin position="182"/>
        <end position="216"/>
    </location>
</feature>
<dbReference type="SUPFAM" id="SSF81901">
    <property type="entry name" value="HCP-like"/>
    <property type="match status" value="1"/>
</dbReference>
<evidence type="ECO:0000256" key="1">
    <source>
        <dbReference type="SAM" id="MobiDB-lite"/>
    </source>
</evidence>
<protein>
    <recommendedName>
        <fullName evidence="3">TETRATRICOPEPTIDE REPEAT FAMILY PROTEIN</fullName>
    </recommendedName>
</protein>
<dbReference type="Gene3D" id="1.25.40.10">
    <property type="entry name" value="Tetratricopeptide repeat domain"/>
    <property type="match status" value="1"/>
</dbReference>
<dbReference type="InterPro" id="IPR006597">
    <property type="entry name" value="Sel1-like"/>
</dbReference>
<proteinExistence type="predicted"/>
<dbReference type="SMART" id="SM00671">
    <property type="entry name" value="SEL1"/>
    <property type="match status" value="3"/>
</dbReference>
<reference evidence="2" key="1">
    <citation type="submission" date="2018-06" db="EMBL/GenBank/DDBJ databases">
        <authorList>
            <person name="Zhirakovskaya E."/>
        </authorList>
    </citation>
    <scope>NUCLEOTIDE SEQUENCE</scope>
</reference>
<organism evidence="2">
    <name type="scientific">hydrothermal vent metagenome</name>
    <dbReference type="NCBI Taxonomy" id="652676"/>
    <lineage>
        <taxon>unclassified sequences</taxon>
        <taxon>metagenomes</taxon>
        <taxon>ecological metagenomes</taxon>
    </lineage>
</organism>
<sequence>MDRWAKCIIFALTMMFSNTAALAAIDYILEQKFHAELAKAEQGNAKAQYAIGEMYEKGRGVEKDPRRAFSWYSKATQQGNIKAEYKLGMAYLNGTGIRENYRKAHDWLSKSSNQGYARAQYFLGTLYENGQGTAQDLDKALAWYKQALRGDYDVAATGMQRVNQRKQEKLRQLRRNALATAKKLKEKNPEPKPAVPATLAPKPATLAPKPAAPTTTTIPLTTKQRIQAGAWKRLGKAVEYLPSANTLCEDLDNRIECESKTLTRNIGIADIDFQTKATLSRFKEDGSFTVSYQNNVLKVTITDEKFAGSGAKHPVREGWQETEHELTCIFEDDTHLSCTKNKLHSIKLHR</sequence>
<name>A0A3B1AHP0_9ZZZZ</name>
<evidence type="ECO:0008006" key="3">
    <source>
        <dbReference type="Google" id="ProtNLM"/>
    </source>
</evidence>
<feature type="compositionally biased region" description="Low complexity" evidence="1">
    <location>
        <begin position="195"/>
        <end position="216"/>
    </location>
</feature>
<gene>
    <name evidence="2" type="ORF">MNBD_GAMMA20-822</name>
</gene>
<dbReference type="InterPro" id="IPR052945">
    <property type="entry name" value="Mitotic_Regulator"/>
</dbReference>
<dbReference type="PANTHER" id="PTHR43628:SF1">
    <property type="entry name" value="CHITIN SYNTHASE REGULATORY FACTOR 2-RELATED"/>
    <property type="match status" value="1"/>
</dbReference>
<dbReference type="PANTHER" id="PTHR43628">
    <property type="entry name" value="ACTIVATOR OF C KINASE PROTEIN 1-RELATED"/>
    <property type="match status" value="1"/>
</dbReference>
<dbReference type="AlphaFoldDB" id="A0A3B1AHP0"/>